<sequence>MYSPAFSLARSAFTLLSLVRSSGINYLNILDVVCCLVVDSKGKCGARSPFLLTGPTAPVCRDPYRWPPLPSLQLTLQTDLKVPASLSSAGACPHPGRVGSALMPPGTSR</sequence>
<dbReference type="EMBL" id="VSRR010008911">
    <property type="protein sequence ID" value="MPC49499.1"/>
    <property type="molecule type" value="Genomic_DNA"/>
</dbReference>
<dbReference type="AlphaFoldDB" id="A0A5B7FVY8"/>
<evidence type="ECO:0000313" key="2">
    <source>
        <dbReference type="EMBL" id="MPC49499.1"/>
    </source>
</evidence>
<keyword evidence="3" id="KW-1185">Reference proteome</keyword>
<protein>
    <submittedName>
        <fullName evidence="2">Uncharacterized protein</fullName>
    </submittedName>
</protein>
<feature type="region of interest" description="Disordered" evidence="1">
    <location>
        <begin position="87"/>
        <end position="109"/>
    </location>
</feature>
<dbReference type="Proteomes" id="UP000324222">
    <property type="component" value="Unassembled WGS sequence"/>
</dbReference>
<reference evidence="2 3" key="1">
    <citation type="submission" date="2019-05" db="EMBL/GenBank/DDBJ databases">
        <title>Another draft genome of Portunus trituberculatus and its Hox gene families provides insights of decapod evolution.</title>
        <authorList>
            <person name="Jeong J.-H."/>
            <person name="Song I."/>
            <person name="Kim S."/>
            <person name="Choi T."/>
            <person name="Kim D."/>
            <person name="Ryu S."/>
            <person name="Kim W."/>
        </authorList>
    </citation>
    <scope>NUCLEOTIDE SEQUENCE [LARGE SCALE GENOMIC DNA]</scope>
    <source>
        <tissue evidence="2">Muscle</tissue>
    </source>
</reference>
<evidence type="ECO:0000313" key="3">
    <source>
        <dbReference type="Proteomes" id="UP000324222"/>
    </source>
</evidence>
<accession>A0A5B7FVY8</accession>
<proteinExistence type="predicted"/>
<comment type="caution">
    <text evidence="2">The sequence shown here is derived from an EMBL/GenBank/DDBJ whole genome shotgun (WGS) entry which is preliminary data.</text>
</comment>
<gene>
    <name evidence="2" type="ORF">E2C01_043302</name>
</gene>
<evidence type="ECO:0000256" key="1">
    <source>
        <dbReference type="SAM" id="MobiDB-lite"/>
    </source>
</evidence>
<organism evidence="2 3">
    <name type="scientific">Portunus trituberculatus</name>
    <name type="common">Swimming crab</name>
    <name type="synonym">Neptunus trituberculatus</name>
    <dbReference type="NCBI Taxonomy" id="210409"/>
    <lineage>
        <taxon>Eukaryota</taxon>
        <taxon>Metazoa</taxon>
        <taxon>Ecdysozoa</taxon>
        <taxon>Arthropoda</taxon>
        <taxon>Crustacea</taxon>
        <taxon>Multicrustacea</taxon>
        <taxon>Malacostraca</taxon>
        <taxon>Eumalacostraca</taxon>
        <taxon>Eucarida</taxon>
        <taxon>Decapoda</taxon>
        <taxon>Pleocyemata</taxon>
        <taxon>Brachyura</taxon>
        <taxon>Eubrachyura</taxon>
        <taxon>Portunoidea</taxon>
        <taxon>Portunidae</taxon>
        <taxon>Portuninae</taxon>
        <taxon>Portunus</taxon>
    </lineage>
</organism>
<name>A0A5B7FVY8_PORTR</name>